<gene>
    <name evidence="3" type="ORF">CG702_20115</name>
</gene>
<dbReference type="Proteomes" id="UP000264870">
    <property type="component" value="Unassembled WGS sequence"/>
</dbReference>
<feature type="compositionally biased region" description="Basic and acidic residues" evidence="1">
    <location>
        <begin position="125"/>
        <end position="134"/>
    </location>
</feature>
<protein>
    <recommendedName>
        <fullName evidence="5">Phage head morphogenesis domain-containing protein</fullName>
    </recommendedName>
</protein>
<feature type="region of interest" description="Disordered" evidence="1">
    <location>
        <begin position="115"/>
        <end position="134"/>
    </location>
</feature>
<evidence type="ECO:0000256" key="1">
    <source>
        <dbReference type="SAM" id="MobiDB-lite"/>
    </source>
</evidence>
<evidence type="ECO:0000313" key="4">
    <source>
        <dbReference type="Proteomes" id="UP000264870"/>
    </source>
</evidence>
<accession>A0AB73PNC2</accession>
<proteinExistence type="predicted"/>
<organism evidence="3 4">
    <name type="scientific">Escherichia coli</name>
    <dbReference type="NCBI Taxonomy" id="562"/>
    <lineage>
        <taxon>Bacteria</taxon>
        <taxon>Pseudomonadati</taxon>
        <taxon>Pseudomonadota</taxon>
        <taxon>Gammaproteobacteria</taxon>
        <taxon>Enterobacterales</taxon>
        <taxon>Enterobacteriaceae</taxon>
        <taxon>Escherichia</taxon>
    </lineage>
</organism>
<feature type="transmembrane region" description="Helical" evidence="2">
    <location>
        <begin position="6"/>
        <end position="22"/>
    </location>
</feature>
<sequence>MEPAYIIILFVIVFAFVKYLKFKKRRNEDEIIKSYNRNKRVAYQKSKPANGKRRSKEEIEKDNARYAEHLAENSRRHSEAERIKQSRLGIKRYIWRSCEDGDECAECAKNNGKTFSWSKPPKSGHPGEGKCCPDGRCRCYPEAKL</sequence>
<keyword evidence="2" id="KW-1133">Transmembrane helix</keyword>
<reference evidence="3 4" key="1">
    <citation type="submission" date="2017-07" db="EMBL/GenBank/DDBJ databases">
        <authorList>
            <person name="Zhi S."/>
            <person name="Banting G."/>
            <person name="Neumann N."/>
        </authorList>
    </citation>
    <scope>NUCLEOTIDE SEQUENCE [LARGE SCALE GENOMIC DNA]</scope>
    <source>
        <strain evidence="3 4">WW41</strain>
    </source>
</reference>
<name>A0AB73PNC2_ECOLX</name>
<dbReference type="EMBL" id="NNAK01000059">
    <property type="protein sequence ID" value="OZP01395.1"/>
    <property type="molecule type" value="Genomic_DNA"/>
</dbReference>
<dbReference type="AlphaFoldDB" id="A0AB73PNC2"/>
<evidence type="ECO:0000313" key="3">
    <source>
        <dbReference type="EMBL" id="OZP01395.1"/>
    </source>
</evidence>
<keyword evidence="2" id="KW-0812">Transmembrane</keyword>
<dbReference type="RefSeq" id="WP_101361055.1">
    <property type="nucleotide sequence ID" value="NZ_JAEUYT010000004.1"/>
</dbReference>
<evidence type="ECO:0008006" key="5">
    <source>
        <dbReference type="Google" id="ProtNLM"/>
    </source>
</evidence>
<keyword evidence="2" id="KW-0472">Membrane</keyword>
<comment type="caution">
    <text evidence="3">The sequence shown here is derived from an EMBL/GenBank/DDBJ whole genome shotgun (WGS) entry which is preliminary data.</text>
</comment>
<evidence type="ECO:0000256" key="2">
    <source>
        <dbReference type="SAM" id="Phobius"/>
    </source>
</evidence>